<dbReference type="GeneID" id="63840340"/>
<feature type="region of interest" description="Disordered" evidence="1">
    <location>
        <begin position="137"/>
        <end position="170"/>
    </location>
</feature>
<feature type="region of interest" description="Disordered" evidence="1">
    <location>
        <begin position="80"/>
        <end position="104"/>
    </location>
</feature>
<proteinExistence type="predicted"/>
<sequence>MGITVTSRSRSLRTTTNHLLPSQRTHLLCQASGLFRCPLCLPSLAALRLPTPTHPAQATRCPTGVLLVSLYRSPSHQYLPCQTGPPQQRRGRHSRQATRRRQEDTACPCHILQMGQRTPRRRRQTITSIPTTMVADKPRTVSRSSVGDRMSNELSRSSGLSHRRHTGASQSWMTRVMATTKIDELIR</sequence>
<dbReference type="AlphaFoldDB" id="A0A9P5CRH8"/>
<feature type="compositionally biased region" description="Basic residues" evidence="1">
    <location>
        <begin position="89"/>
        <end position="99"/>
    </location>
</feature>
<protein>
    <submittedName>
        <fullName evidence="2">Uncharacterized protein</fullName>
    </submittedName>
</protein>
<evidence type="ECO:0000256" key="1">
    <source>
        <dbReference type="SAM" id="MobiDB-lite"/>
    </source>
</evidence>
<gene>
    <name evidence="2" type="ORF">M406DRAFT_355614</name>
</gene>
<evidence type="ECO:0000313" key="2">
    <source>
        <dbReference type="EMBL" id="KAF3767552.1"/>
    </source>
</evidence>
<keyword evidence="3" id="KW-1185">Reference proteome</keyword>
<name>A0A9P5CRH8_CRYP1</name>
<comment type="caution">
    <text evidence="2">The sequence shown here is derived from an EMBL/GenBank/DDBJ whole genome shotgun (WGS) entry which is preliminary data.</text>
</comment>
<accession>A0A9P5CRH8</accession>
<organism evidence="2 3">
    <name type="scientific">Cryphonectria parasitica (strain ATCC 38755 / EP155)</name>
    <dbReference type="NCBI Taxonomy" id="660469"/>
    <lineage>
        <taxon>Eukaryota</taxon>
        <taxon>Fungi</taxon>
        <taxon>Dikarya</taxon>
        <taxon>Ascomycota</taxon>
        <taxon>Pezizomycotina</taxon>
        <taxon>Sordariomycetes</taxon>
        <taxon>Sordariomycetidae</taxon>
        <taxon>Diaporthales</taxon>
        <taxon>Cryphonectriaceae</taxon>
        <taxon>Cryphonectria-Endothia species complex</taxon>
        <taxon>Cryphonectria</taxon>
    </lineage>
</organism>
<reference evidence="2" key="1">
    <citation type="journal article" date="2020" name="Phytopathology">
        <title>Genome sequence of the chestnut blight fungus Cryphonectria parasitica EP155: A fundamental resource for an archetypical invasive plant pathogen.</title>
        <authorList>
            <person name="Crouch J.A."/>
            <person name="Dawe A."/>
            <person name="Aerts A."/>
            <person name="Barry K."/>
            <person name="Churchill A.C.L."/>
            <person name="Grimwood J."/>
            <person name="Hillman B."/>
            <person name="Milgroom M.G."/>
            <person name="Pangilinan J."/>
            <person name="Smith M."/>
            <person name="Salamov A."/>
            <person name="Schmutz J."/>
            <person name="Yadav J."/>
            <person name="Grigoriev I.V."/>
            <person name="Nuss D."/>
        </authorList>
    </citation>
    <scope>NUCLEOTIDE SEQUENCE</scope>
    <source>
        <strain evidence="2">EP155</strain>
    </source>
</reference>
<dbReference type="RefSeq" id="XP_040778513.1">
    <property type="nucleotide sequence ID" value="XM_040923211.1"/>
</dbReference>
<evidence type="ECO:0000313" key="3">
    <source>
        <dbReference type="Proteomes" id="UP000803844"/>
    </source>
</evidence>
<dbReference type="Proteomes" id="UP000803844">
    <property type="component" value="Unassembled WGS sequence"/>
</dbReference>
<dbReference type="EMBL" id="MU032346">
    <property type="protein sequence ID" value="KAF3767552.1"/>
    <property type="molecule type" value="Genomic_DNA"/>
</dbReference>